<dbReference type="SUPFAM" id="SSF51735">
    <property type="entry name" value="NAD(P)-binding Rossmann-fold domains"/>
    <property type="match status" value="2"/>
</dbReference>
<dbReference type="Pfam" id="PF02801">
    <property type="entry name" value="Ketoacyl-synt_C"/>
    <property type="match status" value="1"/>
</dbReference>
<dbReference type="Gene3D" id="1.10.1240.100">
    <property type="match status" value="1"/>
</dbReference>
<dbReference type="Pfam" id="PF21394">
    <property type="entry name" value="Beta-ketacyl_N"/>
    <property type="match status" value="1"/>
</dbReference>
<evidence type="ECO:0000259" key="4">
    <source>
        <dbReference type="PROSITE" id="PS50075"/>
    </source>
</evidence>
<reference evidence="6 7" key="1">
    <citation type="submission" date="2017-01" db="EMBL/GenBank/DDBJ databases">
        <authorList>
            <person name="Varghese N."/>
            <person name="Submissions S."/>
        </authorList>
    </citation>
    <scope>NUCLEOTIDE SEQUENCE [LARGE SCALE GENOMIC DNA]</scope>
    <source>
        <strain evidence="6 7">ATCC 23464</strain>
    </source>
</reference>
<dbReference type="InterPro" id="IPR013968">
    <property type="entry name" value="PKS_KR"/>
</dbReference>
<dbReference type="RefSeq" id="WP_068579288.1">
    <property type="nucleotide sequence ID" value="NZ_FTNK01000008.1"/>
</dbReference>
<evidence type="ECO:0000313" key="7">
    <source>
        <dbReference type="Proteomes" id="UP000186666"/>
    </source>
</evidence>
<dbReference type="EMBL" id="FTNK01000008">
    <property type="protein sequence ID" value="SIR17415.1"/>
    <property type="molecule type" value="Genomic_DNA"/>
</dbReference>
<gene>
    <name evidence="6" type="ORF">SAMN05421578_10833</name>
</gene>
<evidence type="ECO:0000259" key="5">
    <source>
        <dbReference type="PROSITE" id="PS52004"/>
    </source>
</evidence>
<dbReference type="PANTHER" id="PTHR43775:SF37">
    <property type="entry name" value="SI:DKEY-61P9.11"/>
    <property type="match status" value="1"/>
</dbReference>
<dbReference type="InterPro" id="IPR018201">
    <property type="entry name" value="Ketoacyl_synth_AS"/>
</dbReference>
<dbReference type="InterPro" id="IPR049490">
    <property type="entry name" value="C883_1060-like_KR_N"/>
</dbReference>
<dbReference type="PROSITE" id="PS52004">
    <property type="entry name" value="KS3_2"/>
    <property type="match status" value="1"/>
</dbReference>
<dbReference type="InterPro" id="IPR020841">
    <property type="entry name" value="PKS_Beta-ketoAc_synthase_dom"/>
</dbReference>
<keyword evidence="3" id="KW-0808">Transferase</keyword>
<dbReference type="SMART" id="SM00825">
    <property type="entry name" value="PKS_KS"/>
    <property type="match status" value="1"/>
</dbReference>
<organism evidence="6 7">
    <name type="scientific">Paenibacillus macquariensis</name>
    <dbReference type="NCBI Taxonomy" id="948756"/>
    <lineage>
        <taxon>Bacteria</taxon>
        <taxon>Bacillati</taxon>
        <taxon>Bacillota</taxon>
        <taxon>Bacilli</taxon>
        <taxon>Bacillales</taxon>
        <taxon>Paenibacillaceae</taxon>
        <taxon>Paenibacillus</taxon>
    </lineage>
</organism>
<dbReference type="InterPro" id="IPR050091">
    <property type="entry name" value="PKS_NRPS_Biosynth_Enz"/>
</dbReference>
<feature type="domain" description="Ketosynthase family 3 (KS3)" evidence="5">
    <location>
        <begin position="27"/>
        <end position="449"/>
    </location>
</feature>
<dbReference type="InterPro" id="IPR014031">
    <property type="entry name" value="Ketoacyl_synth_C"/>
</dbReference>
<dbReference type="Pfam" id="PF08659">
    <property type="entry name" value="KR"/>
    <property type="match status" value="1"/>
</dbReference>
<dbReference type="SUPFAM" id="SSF53901">
    <property type="entry name" value="Thiolase-like"/>
    <property type="match status" value="1"/>
</dbReference>
<keyword evidence="2" id="KW-0597">Phosphoprotein</keyword>
<sequence>MRGKLLNIEGIRKNKSQSSWNMEEVNLKDIAIIGMSSKFSLSNDYNDYWSNIVNKVECFRTIPPSRKRDVDQYLSYREEGKWEYERMPYLEEIDRFDYKFFGISPNEAKLIDPNQKIFLEAACNAIYDAGYSSKMLRGSKTGVYVGLSKELMYTKLLDEIMPSSYPIYYPLNLSSYIPGRVSHFFDLIGPSVVINTACSSSLVAVHTACRAIKSGECDMAIVGGVSINLFPVEGGAKLSIAAPDNKVKTFDDNASGTAFGEGVAAIVLKPLYKALEDKDSIHAIIKGSAVNHDGRSIGITAPNPQGQVNVLDKAWKDAGINPETLTYIEAHGTGTQLGDPIEIQAIQNALMKYTDRKSFCAVSSVKPNIGHLDCASGIAGLIKAVMALKNKKLPPSINFNSPNSKIKLQNSPVYINTELEDWHTDGNPRRCGVSSFGMSGTNCHVVLEETDHNIEQTSKRSEGAFLFTLSAKSVESLKNTISTYYAFLLNNRDCLNLEDVCFTLHTGRDHLNHRLAIVTESISDLLVKLKPLINTDLSSKAMKEIYYNEGNSIGSKKDAFIKTENELLVDELCNRYMNGEEMDWDLLYSNKKPSRISLPGYLFERTQSWIEIPSTYVGNRSFNQNTLQKGMSAKANEDRLFSHVSWKLEEIGDEKNSYVDGGILILKDELGIGQALAQKFRAIGRTVFEVDLGKECKRIDGHSLIITGDMEGYEVLSQIIKENDISQLIHLCSYAKDTQVDTLDQINHSMKNGMYSLLYFAKSMIKSELKQAMEVVLVTNYVNEVTGNEKCIKPENAAMIGLGKVIEQEVPHLKCRCIDIDEFILAEDIFREINKAGQKFCTAYRNGNRYNEVFGNKELIEVYEDNKKIKENGVYIITGGLGAIGLEISKYVSTKNKVKLALINRTMLPERDEWKDILKNSKDTSVCNRINTILEIEKAGSEVICYAADVSDINQMKWIILDLKNRYQEINGIIHTAGVAGGGLVASKTEEAFNRVIYPKVHGTWIIDLLTKDENLDFFINFSSITALLGGAGQSDYTAANSFLDTFSYYRNKQGKRTTTINWAGWKEIGMAVEHHANFDSAFKVLDTETALFAFDRILGSDVKRVTVGEVNSESSVTLVNFQDIKISGRSEGIYSDTERAIAQTWGAALGIREISIHDDFFELGGNSLIAVRMEVELHNKGIPINFSDLDDISTIEQLAAFVDHIEIEAGAIDKTYEHDTIGNTEEYRLHGVTPTIIENIEPFNDVFYKNCFYNSAFPVIRSLGRSIVPFLINDVVKYEYDEISQKLTTDYVQCAKVDELMAFEGIQMNTKAVCEDVVADLRTAIDNGMPTIIWIDCFYEPIRVDTYQKEHLEHTLLVYGYKEMDQTFNIIEHRHKDNLSYEHRIISYADLTNSYLGFVNQLSSTTNENISFYSFNLLHSSDAFIQTTKQYGSIFIRNMLKKQIDLFDGIEQINTFKKRFIQISQNESELSVWSDNLIAGFNQIINSKQVEKYKVSLLSEENASIKEAVILIENIIHNWKQVRAVIAKYIYARVYNRSSVDSMCKCIETIYELECSYVHLFINTNR</sequence>
<dbReference type="Gene3D" id="1.10.1200.10">
    <property type="entry name" value="ACP-like"/>
    <property type="match status" value="1"/>
</dbReference>
<dbReference type="InterPro" id="IPR009081">
    <property type="entry name" value="PP-bd_ACP"/>
</dbReference>
<evidence type="ECO:0000256" key="3">
    <source>
        <dbReference type="ARBA" id="ARBA00022679"/>
    </source>
</evidence>
<dbReference type="CDD" id="cd00833">
    <property type="entry name" value="PKS"/>
    <property type="match status" value="1"/>
</dbReference>
<dbReference type="Pfam" id="PF22621">
    <property type="entry name" value="CurL-like_PKS_C"/>
    <property type="match status" value="1"/>
</dbReference>
<comment type="caution">
    <text evidence="6">The sequence shown here is derived from an EMBL/GenBank/DDBJ whole genome shotgun (WGS) entry which is preliminary data.</text>
</comment>
<keyword evidence="7" id="KW-1185">Reference proteome</keyword>
<dbReference type="PROSITE" id="PS00606">
    <property type="entry name" value="KS3_1"/>
    <property type="match status" value="1"/>
</dbReference>
<dbReference type="Gene3D" id="3.40.47.10">
    <property type="match status" value="1"/>
</dbReference>
<dbReference type="Gene3D" id="3.40.50.720">
    <property type="entry name" value="NAD(P)-binding Rossmann-like Domain"/>
    <property type="match status" value="1"/>
</dbReference>
<dbReference type="Proteomes" id="UP000186666">
    <property type="component" value="Unassembled WGS sequence"/>
</dbReference>
<dbReference type="SMART" id="SM00822">
    <property type="entry name" value="PKS_KR"/>
    <property type="match status" value="1"/>
</dbReference>
<dbReference type="CDD" id="cd08953">
    <property type="entry name" value="KR_2_SDR_x"/>
    <property type="match status" value="1"/>
</dbReference>
<dbReference type="PROSITE" id="PS50075">
    <property type="entry name" value="CARRIER"/>
    <property type="match status" value="1"/>
</dbReference>
<evidence type="ECO:0000313" key="6">
    <source>
        <dbReference type="EMBL" id="SIR17415.1"/>
    </source>
</evidence>
<dbReference type="InterPro" id="IPR057326">
    <property type="entry name" value="KR_dom"/>
</dbReference>
<evidence type="ECO:0000256" key="1">
    <source>
        <dbReference type="ARBA" id="ARBA00022450"/>
    </source>
</evidence>
<dbReference type="Pfam" id="PF00109">
    <property type="entry name" value="ketoacyl-synt"/>
    <property type="match status" value="1"/>
</dbReference>
<dbReference type="SUPFAM" id="SSF47336">
    <property type="entry name" value="ACP-like"/>
    <property type="match status" value="1"/>
</dbReference>
<proteinExistence type="predicted"/>
<dbReference type="InterPro" id="IPR014030">
    <property type="entry name" value="Ketoacyl_synth_N"/>
</dbReference>
<dbReference type="InterPro" id="IPR036291">
    <property type="entry name" value="NAD(P)-bd_dom_sf"/>
</dbReference>
<evidence type="ECO:0000256" key="2">
    <source>
        <dbReference type="ARBA" id="ARBA00022553"/>
    </source>
</evidence>
<feature type="domain" description="Carrier" evidence="4">
    <location>
        <begin position="1133"/>
        <end position="1207"/>
    </location>
</feature>
<dbReference type="Pfam" id="PF00550">
    <property type="entry name" value="PP-binding"/>
    <property type="match status" value="1"/>
</dbReference>
<dbReference type="InterPro" id="IPR036736">
    <property type="entry name" value="ACP-like_sf"/>
</dbReference>
<name>A0ABY1K2J4_9BACL</name>
<dbReference type="InterPro" id="IPR016039">
    <property type="entry name" value="Thiolase-like"/>
</dbReference>
<keyword evidence="1" id="KW-0596">Phosphopantetheine</keyword>
<protein>
    <submittedName>
        <fullName evidence="6">Polyketide synthase PksN</fullName>
    </submittedName>
</protein>
<accession>A0ABY1K2J4</accession>
<dbReference type="PANTHER" id="PTHR43775">
    <property type="entry name" value="FATTY ACID SYNTHASE"/>
    <property type="match status" value="1"/>
</dbReference>